<sequence length="158" mass="18119">MTKLMDTSFTSPPPSSSSSLSTIAAPTAEEVLLSTVEASEAVNDVIILKNEEIAMEKLCVSNLRIGIVERISEEFIEVLEETQFAMKMKVREMRRKVASFEKEMTTLPENIASMLNSVDSQLQMLWSMEWKGIDPLFQEEYRFWHKCISHRDHTSRRG</sequence>
<reference evidence="2" key="1">
    <citation type="submission" date="2023-10" db="EMBL/GenBank/DDBJ databases">
        <title>Genome assembly of Pristionchus species.</title>
        <authorList>
            <person name="Yoshida K."/>
            <person name="Sommer R.J."/>
        </authorList>
    </citation>
    <scope>NUCLEOTIDE SEQUENCE</scope>
    <source>
        <strain evidence="2">RS0144</strain>
    </source>
</reference>
<feature type="region of interest" description="Disordered" evidence="1">
    <location>
        <begin position="1"/>
        <end position="22"/>
    </location>
</feature>
<dbReference type="Proteomes" id="UP001432027">
    <property type="component" value="Unassembled WGS sequence"/>
</dbReference>
<dbReference type="EMBL" id="BTSX01000006">
    <property type="protein sequence ID" value="GMT04076.1"/>
    <property type="molecule type" value="Genomic_DNA"/>
</dbReference>
<evidence type="ECO:0000313" key="2">
    <source>
        <dbReference type="EMBL" id="GMT04076.1"/>
    </source>
</evidence>
<accession>A0AAV5UAZ6</accession>
<proteinExistence type="predicted"/>
<protein>
    <submittedName>
        <fullName evidence="2">Uncharacterized protein</fullName>
    </submittedName>
</protein>
<keyword evidence="3" id="KW-1185">Reference proteome</keyword>
<dbReference type="AlphaFoldDB" id="A0AAV5UAZ6"/>
<name>A0AAV5UAZ6_9BILA</name>
<evidence type="ECO:0000313" key="3">
    <source>
        <dbReference type="Proteomes" id="UP001432027"/>
    </source>
</evidence>
<gene>
    <name evidence="2" type="ORF">PENTCL1PPCAC_26250</name>
</gene>
<comment type="caution">
    <text evidence="2">The sequence shown here is derived from an EMBL/GenBank/DDBJ whole genome shotgun (WGS) entry which is preliminary data.</text>
</comment>
<evidence type="ECO:0000256" key="1">
    <source>
        <dbReference type="SAM" id="MobiDB-lite"/>
    </source>
</evidence>
<organism evidence="2 3">
    <name type="scientific">Pristionchus entomophagus</name>
    <dbReference type="NCBI Taxonomy" id="358040"/>
    <lineage>
        <taxon>Eukaryota</taxon>
        <taxon>Metazoa</taxon>
        <taxon>Ecdysozoa</taxon>
        <taxon>Nematoda</taxon>
        <taxon>Chromadorea</taxon>
        <taxon>Rhabditida</taxon>
        <taxon>Rhabditina</taxon>
        <taxon>Diplogasteromorpha</taxon>
        <taxon>Diplogasteroidea</taxon>
        <taxon>Neodiplogasteridae</taxon>
        <taxon>Pristionchus</taxon>
    </lineage>
</organism>